<evidence type="ECO:0000313" key="3">
    <source>
        <dbReference type="Proteomes" id="UP000319897"/>
    </source>
</evidence>
<dbReference type="Pfam" id="PF20084">
    <property type="entry name" value="TrbK"/>
    <property type="match status" value="1"/>
</dbReference>
<gene>
    <name evidence="2" type="ORF">FJQ54_10225</name>
</gene>
<keyword evidence="3" id="KW-1185">Reference proteome</keyword>
<dbReference type="Proteomes" id="UP000319897">
    <property type="component" value="Unassembled WGS sequence"/>
</dbReference>
<comment type="caution">
    <text evidence="2">The sequence shown here is derived from an EMBL/GenBank/DDBJ whole genome shotgun (WGS) entry which is preliminary data.</text>
</comment>
<dbReference type="InterPro" id="IPR027587">
    <property type="entry name" value="TrbK"/>
</dbReference>
<dbReference type="OrthoDB" id="9815800at2"/>
<dbReference type="AlphaFoldDB" id="A0A501XJ86"/>
<dbReference type="EMBL" id="VFSU01000025">
    <property type="protein sequence ID" value="TPE60721.1"/>
    <property type="molecule type" value="Genomic_DNA"/>
</dbReference>
<sequence>MDSRTLARTGAFAFVGIAVTLMAVQFSDRERREEPLAVAQVAPLPDPRRAALRACRDMGEAASRDPSCLNLWSENRDRFLGQVTERPAIADHPEPVG</sequence>
<keyword evidence="1" id="KW-0472">Membrane</keyword>
<keyword evidence="1" id="KW-1133">Transmembrane helix</keyword>
<protein>
    <submittedName>
        <fullName evidence="2">Conjugal transfer protein TrbK</fullName>
    </submittedName>
</protein>
<evidence type="ECO:0000313" key="2">
    <source>
        <dbReference type="EMBL" id="TPE60721.1"/>
    </source>
</evidence>
<dbReference type="NCBIfam" id="TIGR04360">
    <property type="entry name" value="other_trbK"/>
    <property type="match status" value="1"/>
</dbReference>
<feature type="transmembrane region" description="Helical" evidence="1">
    <location>
        <begin position="6"/>
        <end position="24"/>
    </location>
</feature>
<keyword evidence="1" id="KW-0812">Transmembrane</keyword>
<reference evidence="2 3" key="1">
    <citation type="submission" date="2019-06" db="EMBL/GenBank/DDBJ databases">
        <authorList>
            <person name="Lee I."/>
            <person name="Jang G.I."/>
            <person name="Hwang C.Y."/>
        </authorList>
    </citation>
    <scope>NUCLEOTIDE SEQUENCE [LARGE SCALE GENOMIC DNA]</scope>
    <source>
        <strain evidence="2 3">PAMC 28131</strain>
    </source>
</reference>
<organism evidence="2 3">
    <name type="scientific">Sandaracinobacter neustonicus</name>
    <dbReference type="NCBI Taxonomy" id="1715348"/>
    <lineage>
        <taxon>Bacteria</taxon>
        <taxon>Pseudomonadati</taxon>
        <taxon>Pseudomonadota</taxon>
        <taxon>Alphaproteobacteria</taxon>
        <taxon>Sphingomonadales</taxon>
        <taxon>Sphingosinicellaceae</taxon>
        <taxon>Sandaracinobacter</taxon>
    </lineage>
</organism>
<accession>A0A501XJ86</accession>
<proteinExistence type="predicted"/>
<dbReference type="RefSeq" id="WP_140928319.1">
    <property type="nucleotide sequence ID" value="NZ_VFSU01000025.1"/>
</dbReference>
<name>A0A501XJ86_9SPHN</name>
<evidence type="ECO:0000256" key="1">
    <source>
        <dbReference type="SAM" id="Phobius"/>
    </source>
</evidence>